<dbReference type="InterPro" id="IPR050473">
    <property type="entry name" value="A2M/Complement_sys"/>
</dbReference>
<organism evidence="4 5">
    <name type="scientific">Mytilus edulis</name>
    <name type="common">Blue mussel</name>
    <dbReference type="NCBI Taxonomy" id="6550"/>
    <lineage>
        <taxon>Eukaryota</taxon>
        <taxon>Metazoa</taxon>
        <taxon>Spiralia</taxon>
        <taxon>Lophotrochozoa</taxon>
        <taxon>Mollusca</taxon>
        <taxon>Bivalvia</taxon>
        <taxon>Autobranchia</taxon>
        <taxon>Pteriomorphia</taxon>
        <taxon>Mytilida</taxon>
        <taxon>Mytiloidea</taxon>
        <taxon>Mytilidae</taxon>
        <taxon>Mytilinae</taxon>
        <taxon>Mytilus</taxon>
    </lineage>
</organism>
<dbReference type="OrthoDB" id="6159268at2759"/>
<dbReference type="InterPro" id="IPR009048">
    <property type="entry name" value="A-macroglobulin_rcpt-bd"/>
</dbReference>
<gene>
    <name evidence="4" type="ORF">MEDL_68296</name>
</gene>
<dbReference type="GO" id="GO:0005576">
    <property type="term" value="C:extracellular region"/>
    <property type="evidence" value="ECO:0007669"/>
    <property type="project" value="InterPro"/>
</dbReference>
<sequence>MYGEGALYEGKLYRIVYDEGKLYRIVYDESKLYRIVYDKGTLYRIVYVEGKLYRIVNDEGKLYRIVYDEGKLYRIVYDEGKLYRIVYDEGTLYRIVYDKGTLYRIVYVEGKLYRIVNDEGKLYRIVYGEGTLYEGKLYRIVYDEGKMYRTVYVEGKFVCHRIVYDEGKLTGLCMLKVNCTGLCMMKAVVSFNVNEQLRDPAFSLTTTILNDSTKGFTLKVCFRWLKVGQSTMGMLEITLPSGTEADLETMDTTNTGGQYKKVEKGFRSINLYFDTILSTQMCIAVDIKRVALVARHKAVPIKLWEVNEPSNEVIKTYESKALSGATIIEVCGPDNCVQVKLDRTKMDTLLLEPIVIM</sequence>
<reference evidence="4" key="1">
    <citation type="submission" date="2021-03" db="EMBL/GenBank/DDBJ databases">
        <authorList>
            <person name="Bekaert M."/>
        </authorList>
    </citation>
    <scope>NUCLEOTIDE SEQUENCE</scope>
</reference>
<dbReference type="EMBL" id="CAJPWZ010003318">
    <property type="protein sequence ID" value="CAG2257033.1"/>
    <property type="molecule type" value="Genomic_DNA"/>
</dbReference>
<dbReference type="PANTHER" id="PTHR11412:SF136">
    <property type="entry name" value="CD109 ANTIGEN"/>
    <property type="match status" value="1"/>
</dbReference>
<evidence type="ECO:0000313" key="4">
    <source>
        <dbReference type="EMBL" id="CAG2257033.1"/>
    </source>
</evidence>
<dbReference type="Gene3D" id="2.60.40.690">
    <property type="entry name" value="Alpha-macroglobulin, receptor-binding domain"/>
    <property type="match status" value="1"/>
</dbReference>
<dbReference type="Proteomes" id="UP000683360">
    <property type="component" value="Unassembled WGS sequence"/>
</dbReference>
<keyword evidence="5" id="KW-1185">Reference proteome</keyword>
<dbReference type="InterPro" id="IPR036595">
    <property type="entry name" value="A-macroglobulin_rcpt-bd_sf"/>
</dbReference>
<dbReference type="PANTHER" id="PTHR11412">
    <property type="entry name" value="MACROGLOBULIN / COMPLEMENT"/>
    <property type="match status" value="1"/>
</dbReference>
<evidence type="ECO:0000313" key="5">
    <source>
        <dbReference type="Proteomes" id="UP000683360"/>
    </source>
</evidence>
<dbReference type="SMART" id="SM01361">
    <property type="entry name" value="A2M_recep"/>
    <property type="match status" value="1"/>
</dbReference>
<evidence type="ECO:0000256" key="1">
    <source>
        <dbReference type="ARBA" id="ARBA00022729"/>
    </source>
</evidence>
<dbReference type="AlphaFoldDB" id="A0A8S3VGC3"/>
<accession>A0A8S3VGC3</accession>
<name>A0A8S3VGC3_MYTED</name>
<keyword evidence="2" id="KW-0882">Thioester bond</keyword>
<comment type="caution">
    <text evidence="4">The sequence shown here is derived from an EMBL/GenBank/DDBJ whole genome shotgun (WGS) entry which is preliminary data.</text>
</comment>
<dbReference type="SUPFAM" id="SSF63825">
    <property type="entry name" value="YWTD domain"/>
    <property type="match status" value="1"/>
</dbReference>
<keyword evidence="1" id="KW-0732">Signal</keyword>
<dbReference type="SUPFAM" id="SSF49410">
    <property type="entry name" value="Alpha-macroglobulin receptor domain"/>
    <property type="match status" value="1"/>
</dbReference>
<evidence type="ECO:0000259" key="3">
    <source>
        <dbReference type="SMART" id="SM01361"/>
    </source>
</evidence>
<protein>
    <recommendedName>
        <fullName evidence="3">Alpha-macroglobulin receptor-binding domain-containing protein</fullName>
    </recommendedName>
</protein>
<dbReference type="Pfam" id="PF07677">
    <property type="entry name" value="A2M_recep"/>
    <property type="match status" value="1"/>
</dbReference>
<proteinExistence type="predicted"/>
<feature type="domain" description="Alpha-macroglobulin receptor-binding" evidence="3">
    <location>
        <begin position="230"/>
        <end position="317"/>
    </location>
</feature>
<evidence type="ECO:0000256" key="2">
    <source>
        <dbReference type="ARBA" id="ARBA00022966"/>
    </source>
</evidence>